<feature type="region of interest" description="Disordered" evidence="1">
    <location>
        <begin position="955"/>
        <end position="1124"/>
    </location>
</feature>
<name>A0AAE1E242_9GAST</name>
<protein>
    <submittedName>
        <fullName evidence="2">Uncharacterized protein</fullName>
    </submittedName>
</protein>
<feature type="compositionally biased region" description="Basic and acidic residues" evidence="1">
    <location>
        <begin position="1050"/>
        <end position="1066"/>
    </location>
</feature>
<comment type="caution">
    <text evidence="2">The sequence shown here is derived from an EMBL/GenBank/DDBJ whole genome shotgun (WGS) entry which is preliminary data.</text>
</comment>
<dbReference type="EMBL" id="JAWDGP010001591">
    <property type="protein sequence ID" value="KAK3790033.1"/>
    <property type="molecule type" value="Genomic_DNA"/>
</dbReference>
<feature type="region of interest" description="Disordered" evidence="1">
    <location>
        <begin position="326"/>
        <end position="380"/>
    </location>
</feature>
<feature type="compositionally biased region" description="Basic and acidic residues" evidence="1">
    <location>
        <begin position="161"/>
        <end position="179"/>
    </location>
</feature>
<keyword evidence="3" id="KW-1185">Reference proteome</keyword>
<feature type="compositionally biased region" description="Basic and acidic residues" evidence="1">
    <location>
        <begin position="972"/>
        <end position="984"/>
    </location>
</feature>
<evidence type="ECO:0000313" key="2">
    <source>
        <dbReference type="EMBL" id="KAK3790033.1"/>
    </source>
</evidence>
<feature type="compositionally biased region" description="Basic residues" evidence="1">
    <location>
        <begin position="1107"/>
        <end position="1124"/>
    </location>
</feature>
<feature type="compositionally biased region" description="Polar residues" evidence="1">
    <location>
        <begin position="184"/>
        <end position="197"/>
    </location>
</feature>
<organism evidence="2 3">
    <name type="scientific">Elysia crispata</name>
    <name type="common">lettuce slug</name>
    <dbReference type="NCBI Taxonomy" id="231223"/>
    <lineage>
        <taxon>Eukaryota</taxon>
        <taxon>Metazoa</taxon>
        <taxon>Spiralia</taxon>
        <taxon>Lophotrochozoa</taxon>
        <taxon>Mollusca</taxon>
        <taxon>Gastropoda</taxon>
        <taxon>Heterobranchia</taxon>
        <taxon>Euthyneura</taxon>
        <taxon>Panpulmonata</taxon>
        <taxon>Sacoglossa</taxon>
        <taxon>Placobranchoidea</taxon>
        <taxon>Plakobranchidae</taxon>
        <taxon>Elysia</taxon>
    </lineage>
</organism>
<proteinExistence type="predicted"/>
<gene>
    <name evidence="2" type="ORF">RRG08_040953</name>
</gene>
<evidence type="ECO:0000256" key="1">
    <source>
        <dbReference type="SAM" id="MobiDB-lite"/>
    </source>
</evidence>
<dbReference type="Proteomes" id="UP001283361">
    <property type="component" value="Unassembled WGS sequence"/>
</dbReference>
<feature type="region of interest" description="Disordered" evidence="1">
    <location>
        <begin position="831"/>
        <end position="890"/>
    </location>
</feature>
<sequence>MRGSDWDRVVDQNKNYNGYSGFSRMSRGCLYDYDSFGDIGKLCFNFHDATIQPPSEPRFSPMKSAFNTWISSSQTNHLTKLRKAKSHPRVSYSPIRNRFSTRYLPARCHLDTSLEPYLAEQLTPEMDASFAWPQSQTGEPWDAPSARVVSPTNPRRRSPTKSKDPAEGKVRSEASRELQAKQGAKQSYSAVRSKSHSAQCSRLQLTDDFWWDKGKTSRRMPYLLETGDSRQVGSNTLRRYCGRVSADHDERGKPLTAQKLNDIRISEKDKTASSCKTPDARTVEIKRQLLAAREKFQQEYAGFNLVQAKVRKQSFEREVKKQSYEREAKKQSFEREAKKQPFEREVKNQSFGREAKKQPFEREVKKQPFEREAKKQPFEREVKKQPFEREVKKQPFEREVKKQFFEREVKKQSFEREVKKQSFEREVKKQPFEREVKKQFFERVVKKQSFEREVKKQPFEREVKKQSFEREAKNQFIEREVKKKHVVPYEPLCRSHNCKAAIKGESFSSASPMLNNTFNGNGSQPTCNSVAFTRTVANNAYTPSPFDNDANYVNQSPRCLQSSPYARIRELHEPDWPRTEGGTAQPATSMQSLENHQCATTFTRSKEKRCKSALSTTIAIPKARLMISKTVRRRKMGRRNNQPQDFCSNAVDSPALLVSRTTVSRAAGAAKSDRPQSAANMNTTKTKSSLTVAVSRTLKTKRRRVGASNHKSADSLQREGSSLGESAKGKKSLDDCESLVRLHTGSHEKAHSVNKGNCRQIQDAKKDELRHWPLGENRGDLGAHKTEHLISTPLKKLEEARKKLHALLAAGSHSPSPATIPNLLIATDNLGPKPLEDNGQGGLFPPHQNPDRFLPVENPSVRTDAEDRDQPEAEYLSNKVSHGLEEKRSGVKERYPSLPATSAESIVLAAPKTSKSTPQLEMFPNVKPHRATIHQPPSLRLKPESALLKVTTHVNPKPDTLKLKTSNGASRVEYHAVSKAEPLDSKGSQRACQGDNKSLAADPAAGDGEHSALNGVKSSRIDTTKIAHLPPTGATASNKKRKLKRKKPKSSREKGATGQAKRREGSNKPQPKTYHQLGLAPLVRSPSSENTFHFAVDLGNMQGANKTPKHRRGRKLKKNRRKLC</sequence>
<evidence type="ECO:0000313" key="3">
    <source>
        <dbReference type="Proteomes" id="UP001283361"/>
    </source>
</evidence>
<feature type="region of interest" description="Disordered" evidence="1">
    <location>
        <begin position="665"/>
        <end position="735"/>
    </location>
</feature>
<dbReference type="AlphaFoldDB" id="A0AAE1E242"/>
<feature type="compositionally biased region" description="Polar residues" evidence="1">
    <location>
        <begin position="675"/>
        <end position="694"/>
    </location>
</feature>
<reference evidence="2" key="1">
    <citation type="journal article" date="2023" name="G3 (Bethesda)">
        <title>A reference genome for the long-term kleptoplast-retaining sea slug Elysia crispata morphotype clarki.</title>
        <authorList>
            <person name="Eastman K.E."/>
            <person name="Pendleton A.L."/>
            <person name="Shaikh M.A."/>
            <person name="Suttiyut T."/>
            <person name="Ogas R."/>
            <person name="Tomko P."/>
            <person name="Gavelis G."/>
            <person name="Widhalm J.R."/>
            <person name="Wisecaver J.H."/>
        </authorList>
    </citation>
    <scope>NUCLEOTIDE SEQUENCE</scope>
    <source>
        <strain evidence="2">ECLA1</strain>
    </source>
</reference>
<feature type="compositionally biased region" description="Basic residues" evidence="1">
    <location>
        <begin position="1038"/>
        <end position="1049"/>
    </location>
</feature>
<feature type="region of interest" description="Disordered" evidence="1">
    <location>
        <begin position="132"/>
        <end position="197"/>
    </location>
</feature>
<accession>A0AAE1E242</accession>